<organism evidence="1 2">
    <name type="scientific">Microbulbifer epialgicus</name>
    <dbReference type="NCBI Taxonomy" id="393907"/>
    <lineage>
        <taxon>Bacteria</taxon>
        <taxon>Pseudomonadati</taxon>
        <taxon>Pseudomonadota</taxon>
        <taxon>Gammaproteobacteria</taxon>
        <taxon>Cellvibrionales</taxon>
        <taxon>Microbulbiferaceae</taxon>
        <taxon>Microbulbifer</taxon>
    </lineage>
</organism>
<evidence type="ECO:0000313" key="1">
    <source>
        <dbReference type="EMBL" id="MFA0813465.1"/>
    </source>
</evidence>
<comment type="caution">
    <text evidence="1">The sequence shown here is derived from an EMBL/GenBank/DDBJ whole genome shotgun (WGS) entry which is preliminary data.</text>
</comment>
<proteinExistence type="predicted"/>
<protein>
    <submittedName>
        <fullName evidence="1">Uncharacterized protein</fullName>
    </submittedName>
</protein>
<dbReference type="EMBL" id="JBGMEK010000097">
    <property type="protein sequence ID" value="MFA0813465.1"/>
    <property type="molecule type" value="Genomic_DNA"/>
</dbReference>
<accession>A0ABV4P639</accession>
<dbReference type="RefSeq" id="WP_371841277.1">
    <property type="nucleotide sequence ID" value="NZ_JBGMEK010000097.1"/>
</dbReference>
<dbReference type="Proteomes" id="UP001569428">
    <property type="component" value="Unassembled WGS sequence"/>
</dbReference>
<evidence type="ECO:0000313" key="2">
    <source>
        <dbReference type="Proteomes" id="UP001569428"/>
    </source>
</evidence>
<reference evidence="1 2" key="1">
    <citation type="submission" date="2024-08" db="EMBL/GenBank/DDBJ databases">
        <authorList>
            <person name="Ishaq N."/>
        </authorList>
    </citation>
    <scope>NUCLEOTIDE SEQUENCE [LARGE SCALE GENOMIC DNA]</scope>
    <source>
        <strain evidence="1 2">DSM 18651</strain>
    </source>
</reference>
<keyword evidence="2" id="KW-1185">Reference proteome</keyword>
<sequence length="109" mass="12267">MKGIGFRKIKIESLEKSDLIEEISKKNLLLNHTCIGDITLCKFSDVNSQYHATFDAKAPYDSTAGLIQGFGKTRKDAIKNTFAVSRKEAEAYIQSVNYLCFQIFRGKPV</sequence>
<gene>
    <name evidence="1" type="ORF">ACCI49_21460</name>
</gene>
<name>A0ABV4P639_9GAMM</name>